<reference evidence="2 3" key="1">
    <citation type="submission" date="2018-06" db="EMBL/GenBank/DDBJ databases">
        <title>Comparative genomics reveals the genomic features of Rhizophagus irregularis, R. cerebriforme, R. diaphanum and Gigaspora rosea, and their symbiotic lifestyle signature.</title>
        <authorList>
            <person name="Morin E."/>
            <person name="San Clemente H."/>
            <person name="Chen E.C.H."/>
            <person name="De La Providencia I."/>
            <person name="Hainaut M."/>
            <person name="Kuo A."/>
            <person name="Kohler A."/>
            <person name="Murat C."/>
            <person name="Tang N."/>
            <person name="Roy S."/>
            <person name="Loubradou J."/>
            <person name="Henrissat B."/>
            <person name="Grigoriev I.V."/>
            <person name="Corradi N."/>
            <person name="Roux C."/>
            <person name="Martin F.M."/>
        </authorList>
    </citation>
    <scope>NUCLEOTIDE SEQUENCE [LARGE SCALE GENOMIC DNA]</scope>
    <source>
        <strain evidence="2 3">DAOM 194757</strain>
    </source>
</reference>
<sequence>MARIKDQVISGLSISPPDAAFDCMKHKLLDLKFQITLGTLPVVLGYHLEWELLGEIVSCYTDKSKEPEKQKPIWQVPSGEVARLLMVPGKRILVVTDKKTERTRAPMAKGGPPTWPPELPEEKVMCYRSMNQGKGDLRQLKPADRSFQAN</sequence>
<keyword evidence="3" id="KW-1185">Reference proteome</keyword>
<gene>
    <name evidence="2" type="ORF">C2G38_2227001</name>
</gene>
<protein>
    <submittedName>
        <fullName evidence="2">Uncharacterized protein</fullName>
    </submittedName>
</protein>
<name>A0A397U5Q3_9GLOM</name>
<accession>A0A397U5Q3</accession>
<organism evidence="2 3">
    <name type="scientific">Gigaspora rosea</name>
    <dbReference type="NCBI Taxonomy" id="44941"/>
    <lineage>
        <taxon>Eukaryota</taxon>
        <taxon>Fungi</taxon>
        <taxon>Fungi incertae sedis</taxon>
        <taxon>Mucoromycota</taxon>
        <taxon>Glomeromycotina</taxon>
        <taxon>Glomeromycetes</taxon>
        <taxon>Diversisporales</taxon>
        <taxon>Gigasporaceae</taxon>
        <taxon>Gigaspora</taxon>
    </lineage>
</organism>
<evidence type="ECO:0000256" key="1">
    <source>
        <dbReference type="SAM" id="MobiDB-lite"/>
    </source>
</evidence>
<feature type="region of interest" description="Disordered" evidence="1">
    <location>
        <begin position="98"/>
        <end position="120"/>
    </location>
</feature>
<evidence type="ECO:0000313" key="2">
    <source>
        <dbReference type="EMBL" id="RIB02743.1"/>
    </source>
</evidence>
<proteinExistence type="predicted"/>
<dbReference type="EMBL" id="QKWP01002602">
    <property type="protein sequence ID" value="RIB02743.1"/>
    <property type="molecule type" value="Genomic_DNA"/>
</dbReference>
<comment type="caution">
    <text evidence="2">The sequence shown here is derived from an EMBL/GenBank/DDBJ whole genome shotgun (WGS) entry which is preliminary data.</text>
</comment>
<dbReference type="AlphaFoldDB" id="A0A397U5Q3"/>
<evidence type="ECO:0000313" key="3">
    <source>
        <dbReference type="Proteomes" id="UP000266673"/>
    </source>
</evidence>
<dbReference type="Proteomes" id="UP000266673">
    <property type="component" value="Unassembled WGS sequence"/>
</dbReference>